<accession>A0A067MK33</accession>
<name>A0A067MK33_BOTB1</name>
<organism evidence="1 2">
    <name type="scientific">Botryobasidium botryosum (strain FD-172 SS1)</name>
    <dbReference type="NCBI Taxonomy" id="930990"/>
    <lineage>
        <taxon>Eukaryota</taxon>
        <taxon>Fungi</taxon>
        <taxon>Dikarya</taxon>
        <taxon>Basidiomycota</taxon>
        <taxon>Agaricomycotina</taxon>
        <taxon>Agaricomycetes</taxon>
        <taxon>Cantharellales</taxon>
        <taxon>Botryobasidiaceae</taxon>
        <taxon>Botryobasidium</taxon>
    </lineage>
</organism>
<keyword evidence="2" id="KW-1185">Reference proteome</keyword>
<sequence length="88" mass="10016">MSLWNAEYLLVSSFCTFILISNSRHLINLHTRGSSKTILFTVEMTKCRKIGLPRYTISSPSFPPFSSRYPIHTWVASTVGIELSLHNL</sequence>
<dbReference type="Proteomes" id="UP000027195">
    <property type="component" value="Unassembled WGS sequence"/>
</dbReference>
<reference evidence="2" key="1">
    <citation type="journal article" date="2014" name="Proc. Natl. Acad. Sci. U.S.A.">
        <title>Extensive sampling of basidiomycete genomes demonstrates inadequacy of the white-rot/brown-rot paradigm for wood decay fungi.</title>
        <authorList>
            <person name="Riley R."/>
            <person name="Salamov A.A."/>
            <person name="Brown D.W."/>
            <person name="Nagy L.G."/>
            <person name="Floudas D."/>
            <person name="Held B.W."/>
            <person name="Levasseur A."/>
            <person name="Lombard V."/>
            <person name="Morin E."/>
            <person name="Otillar R."/>
            <person name="Lindquist E.A."/>
            <person name="Sun H."/>
            <person name="LaButti K.M."/>
            <person name="Schmutz J."/>
            <person name="Jabbour D."/>
            <person name="Luo H."/>
            <person name="Baker S.E."/>
            <person name="Pisabarro A.G."/>
            <person name="Walton J.D."/>
            <person name="Blanchette R.A."/>
            <person name="Henrissat B."/>
            <person name="Martin F."/>
            <person name="Cullen D."/>
            <person name="Hibbett D.S."/>
            <person name="Grigoriev I.V."/>
        </authorList>
    </citation>
    <scope>NUCLEOTIDE SEQUENCE [LARGE SCALE GENOMIC DNA]</scope>
    <source>
        <strain evidence="2">FD-172 SS1</strain>
    </source>
</reference>
<dbReference type="InParanoid" id="A0A067MK33"/>
<proteinExistence type="predicted"/>
<gene>
    <name evidence="1" type="ORF">BOTBODRAFT_269229</name>
</gene>
<dbReference type="HOGENOM" id="CLU_2468746_0_0_1"/>
<dbReference type="EMBL" id="KL198029">
    <property type="protein sequence ID" value="KDQ16138.1"/>
    <property type="molecule type" value="Genomic_DNA"/>
</dbReference>
<dbReference type="AlphaFoldDB" id="A0A067MK33"/>
<protein>
    <submittedName>
        <fullName evidence="1">Uncharacterized protein</fullName>
    </submittedName>
</protein>
<evidence type="ECO:0000313" key="2">
    <source>
        <dbReference type="Proteomes" id="UP000027195"/>
    </source>
</evidence>
<evidence type="ECO:0000313" key="1">
    <source>
        <dbReference type="EMBL" id="KDQ16138.1"/>
    </source>
</evidence>